<evidence type="ECO:0000313" key="4">
    <source>
        <dbReference type="Proteomes" id="UP000276133"/>
    </source>
</evidence>
<dbReference type="OrthoDB" id="8961796at2759"/>
<organism evidence="3 4">
    <name type="scientific">Brachionus plicatilis</name>
    <name type="common">Marine rotifer</name>
    <name type="synonym">Brachionus muelleri</name>
    <dbReference type="NCBI Taxonomy" id="10195"/>
    <lineage>
        <taxon>Eukaryota</taxon>
        <taxon>Metazoa</taxon>
        <taxon>Spiralia</taxon>
        <taxon>Gnathifera</taxon>
        <taxon>Rotifera</taxon>
        <taxon>Eurotatoria</taxon>
        <taxon>Monogononta</taxon>
        <taxon>Pseudotrocha</taxon>
        <taxon>Ploima</taxon>
        <taxon>Brachionidae</taxon>
        <taxon>Brachionus</taxon>
    </lineage>
</organism>
<comment type="caution">
    <text evidence="3">The sequence shown here is derived from an EMBL/GenBank/DDBJ whole genome shotgun (WGS) entry which is preliminary data.</text>
</comment>
<keyword evidence="1" id="KW-0175">Coiled coil</keyword>
<feature type="coiled-coil region" evidence="1">
    <location>
        <begin position="381"/>
        <end position="415"/>
    </location>
</feature>
<dbReference type="GO" id="GO:0043066">
    <property type="term" value="P:negative regulation of apoptotic process"/>
    <property type="evidence" value="ECO:0007669"/>
    <property type="project" value="TreeGrafter"/>
</dbReference>
<gene>
    <name evidence="3" type="ORF">BpHYR1_052070</name>
</gene>
<dbReference type="GO" id="GO:0008284">
    <property type="term" value="P:positive regulation of cell population proliferation"/>
    <property type="evidence" value="ECO:0007669"/>
    <property type="project" value="TreeGrafter"/>
</dbReference>
<dbReference type="PANTHER" id="PTHR46745">
    <property type="entry name" value="TSC22 DOMAIN FAMILY PROTEIN 1"/>
    <property type="match status" value="1"/>
</dbReference>
<evidence type="ECO:0000256" key="1">
    <source>
        <dbReference type="SAM" id="Coils"/>
    </source>
</evidence>
<dbReference type="PANTHER" id="PTHR46745:SF1">
    <property type="entry name" value="TSC22 DOMAIN FAMILY PROTEIN 1"/>
    <property type="match status" value="1"/>
</dbReference>
<dbReference type="SUPFAM" id="SSF58026">
    <property type="entry name" value="Delta-sleep-inducing peptide immunoreactive peptide"/>
    <property type="match status" value="1"/>
</dbReference>
<dbReference type="CDD" id="cd21936">
    <property type="entry name" value="ZIP_TSC22D"/>
    <property type="match status" value="1"/>
</dbReference>
<dbReference type="GO" id="GO:0006357">
    <property type="term" value="P:regulation of transcription by RNA polymerase II"/>
    <property type="evidence" value="ECO:0007669"/>
    <property type="project" value="InterPro"/>
</dbReference>
<feature type="compositionally biased region" description="Polar residues" evidence="2">
    <location>
        <begin position="133"/>
        <end position="181"/>
    </location>
</feature>
<feature type="compositionally biased region" description="Polar residues" evidence="2">
    <location>
        <begin position="333"/>
        <end position="344"/>
    </location>
</feature>
<keyword evidence="4" id="KW-1185">Reference proteome</keyword>
<protein>
    <submittedName>
        <fullName evidence="3">Class 2 F G isoform</fullName>
    </submittedName>
</protein>
<proteinExistence type="predicted"/>
<feature type="compositionally biased region" description="Polar residues" evidence="2">
    <location>
        <begin position="310"/>
        <end position="324"/>
    </location>
</feature>
<feature type="compositionally biased region" description="Basic and acidic residues" evidence="2">
    <location>
        <begin position="62"/>
        <end position="79"/>
    </location>
</feature>
<dbReference type="EMBL" id="REGN01003971">
    <property type="protein sequence ID" value="RNA19828.1"/>
    <property type="molecule type" value="Genomic_DNA"/>
</dbReference>
<dbReference type="Gene3D" id="1.20.5.490">
    <property type="entry name" value="Single helix bin"/>
    <property type="match status" value="1"/>
</dbReference>
<dbReference type="Pfam" id="PF01166">
    <property type="entry name" value="TSC22"/>
    <property type="match status" value="1"/>
</dbReference>
<dbReference type="GO" id="GO:0005634">
    <property type="term" value="C:nucleus"/>
    <property type="evidence" value="ECO:0007669"/>
    <property type="project" value="TreeGrafter"/>
</dbReference>
<feature type="compositionally biased region" description="Polar residues" evidence="2">
    <location>
        <begin position="82"/>
        <end position="93"/>
    </location>
</feature>
<dbReference type="GO" id="GO:0005829">
    <property type="term" value="C:cytosol"/>
    <property type="evidence" value="ECO:0007669"/>
    <property type="project" value="TreeGrafter"/>
</dbReference>
<accession>A0A3M7R9B8</accession>
<feature type="region of interest" description="Disordered" evidence="2">
    <location>
        <begin position="310"/>
        <end position="349"/>
    </location>
</feature>
<feature type="region of interest" description="Disordered" evidence="2">
    <location>
        <begin position="133"/>
        <end position="206"/>
    </location>
</feature>
<name>A0A3M7R9B8_BRAPC</name>
<reference evidence="3 4" key="1">
    <citation type="journal article" date="2018" name="Sci. Rep.">
        <title>Genomic signatures of local adaptation to the degree of environmental predictability in rotifers.</title>
        <authorList>
            <person name="Franch-Gras L."/>
            <person name="Hahn C."/>
            <person name="Garcia-Roger E.M."/>
            <person name="Carmona M.J."/>
            <person name="Serra M."/>
            <person name="Gomez A."/>
        </authorList>
    </citation>
    <scope>NUCLEOTIDE SEQUENCE [LARGE SCALE GENOMIC DNA]</scope>
    <source>
        <strain evidence="3">HYR1</strain>
    </source>
</reference>
<evidence type="ECO:0000313" key="3">
    <source>
        <dbReference type="EMBL" id="RNA19828.1"/>
    </source>
</evidence>
<sequence>MNVQTTSTSNGPVIKSNQESNFSNEPKSTNSSNHPQPAHHPQSQLEITGVSRSSHPVTSQKESNRFRIVKTDADRKNESTDENNQNLTQTNDQSVNQQNKLTDVNTIQAKNQFNNYQRGRWYVAEFSTENLSSAKSSNQSGLNGSNHISQTNVQNQTKNEESTVLTNVTPNQPNPINSNEQGKVLSNAPSNASNQSQSTSNPETISNYYTNNQVYHQSTQTSAQNYQILSQASSSNFSQSNANNNLVGTSSHIAANQNPTQNSQLNVAINNQHTDNTQSNIQQNFPSQAQNQSVNVPSTNTKENISVGTQANSQIPPQQASPKDQNLVKLPNGINSSENLQYNSKDSDAGIGEQTLDTKKADSGIHDKIAEAMDMVKSHLTQAVRDEIVTLKNQIKNLREHCNRLEQENRLLKTKMPSDILRQLESMGIFSYSANLNGENDNRTQDNMLSSFTEKVINKNDFLNNLQTSSK</sequence>
<evidence type="ECO:0000256" key="2">
    <source>
        <dbReference type="SAM" id="MobiDB-lite"/>
    </source>
</evidence>
<dbReference type="STRING" id="10195.A0A3M7R9B8"/>
<feature type="region of interest" description="Disordered" evidence="2">
    <location>
        <begin position="1"/>
        <end position="93"/>
    </location>
</feature>
<dbReference type="InterPro" id="IPR000580">
    <property type="entry name" value="TSC22/Bun"/>
</dbReference>
<feature type="compositionally biased region" description="Polar residues" evidence="2">
    <location>
        <begin position="1"/>
        <end position="61"/>
    </location>
</feature>
<dbReference type="Proteomes" id="UP000276133">
    <property type="component" value="Unassembled WGS sequence"/>
</dbReference>
<dbReference type="AlphaFoldDB" id="A0A3M7R9B8"/>
<feature type="compositionally biased region" description="Low complexity" evidence="2">
    <location>
        <begin position="186"/>
        <end position="202"/>
    </location>
</feature>